<evidence type="ECO:0000313" key="2">
    <source>
        <dbReference type="Proteomes" id="UP000054248"/>
    </source>
</evidence>
<dbReference type="AlphaFoldDB" id="A0A0C3QBT2"/>
<gene>
    <name evidence="1" type="ORF">M407DRAFT_185518</name>
</gene>
<sequence>MIESRYANRSATLPSPSPSLTAVVQVRISHGCDGPSATATCLVRGTLHPSLLRYSRRWALPSRASKKNLPGLVHSC</sequence>
<dbReference type="HOGENOM" id="CLU_2656294_0_0_1"/>
<organism evidence="1 2">
    <name type="scientific">Tulasnella calospora MUT 4182</name>
    <dbReference type="NCBI Taxonomy" id="1051891"/>
    <lineage>
        <taxon>Eukaryota</taxon>
        <taxon>Fungi</taxon>
        <taxon>Dikarya</taxon>
        <taxon>Basidiomycota</taxon>
        <taxon>Agaricomycotina</taxon>
        <taxon>Agaricomycetes</taxon>
        <taxon>Cantharellales</taxon>
        <taxon>Tulasnellaceae</taxon>
        <taxon>Tulasnella</taxon>
    </lineage>
</organism>
<dbReference type="Proteomes" id="UP000054248">
    <property type="component" value="Unassembled WGS sequence"/>
</dbReference>
<reference evidence="2" key="2">
    <citation type="submission" date="2015-01" db="EMBL/GenBank/DDBJ databases">
        <title>Evolutionary Origins and Diversification of the Mycorrhizal Mutualists.</title>
        <authorList>
            <consortium name="DOE Joint Genome Institute"/>
            <consortium name="Mycorrhizal Genomics Consortium"/>
            <person name="Kohler A."/>
            <person name="Kuo A."/>
            <person name="Nagy L.G."/>
            <person name="Floudas D."/>
            <person name="Copeland A."/>
            <person name="Barry K.W."/>
            <person name="Cichocki N."/>
            <person name="Veneault-Fourrey C."/>
            <person name="LaButti K."/>
            <person name="Lindquist E.A."/>
            <person name="Lipzen A."/>
            <person name="Lundell T."/>
            <person name="Morin E."/>
            <person name="Murat C."/>
            <person name="Riley R."/>
            <person name="Ohm R."/>
            <person name="Sun H."/>
            <person name="Tunlid A."/>
            <person name="Henrissat B."/>
            <person name="Grigoriev I.V."/>
            <person name="Hibbett D.S."/>
            <person name="Martin F."/>
        </authorList>
    </citation>
    <scope>NUCLEOTIDE SEQUENCE [LARGE SCALE GENOMIC DNA]</scope>
    <source>
        <strain evidence="2">MUT 4182</strain>
    </source>
</reference>
<protein>
    <submittedName>
        <fullName evidence="1">Uncharacterized protein</fullName>
    </submittedName>
</protein>
<evidence type="ECO:0000313" key="1">
    <source>
        <dbReference type="EMBL" id="KIO28025.1"/>
    </source>
</evidence>
<reference evidence="1 2" key="1">
    <citation type="submission" date="2014-04" db="EMBL/GenBank/DDBJ databases">
        <authorList>
            <consortium name="DOE Joint Genome Institute"/>
            <person name="Kuo A."/>
            <person name="Girlanda M."/>
            <person name="Perotto S."/>
            <person name="Kohler A."/>
            <person name="Nagy L.G."/>
            <person name="Floudas D."/>
            <person name="Copeland A."/>
            <person name="Barry K.W."/>
            <person name="Cichocki N."/>
            <person name="Veneault-Fourrey C."/>
            <person name="LaButti K."/>
            <person name="Lindquist E.A."/>
            <person name="Lipzen A."/>
            <person name="Lundell T."/>
            <person name="Morin E."/>
            <person name="Murat C."/>
            <person name="Sun H."/>
            <person name="Tunlid A."/>
            <person name="Henrissat B."/>
            <person name="Grigoriev I.V."/>
            <person name="Hibbett D.S."/>
            <person name="Martin F."/>
            <person name="Nordberg H.P."/>
            <person name="Cantor M.N."/>
            <person name="Hua S.X."/>
        </authorList>
    </citation>
    <scope>NUCLEOTIDE SEQUENCE [LARGE SCALE GENOMIC DNA]</scope>
    <source>
        <strain evidence="1 2">MUT 4182</strain>
    </source>
</reference>
<accession>A0A0C3QBT2</accession>
<keyword evidence="2" id="KW-1185">Reference proteome</keyword>
<dbReference type="EMBL" id="KN823000">
    <property type="protein sequence ID" value="KIO28025.1"/>
    <property type="molecule type" value="Genomic_DNA"/>
</dbReference>
<proteinExistence type="predicted"/>
<name>A0A0C3QBT2_9AGAM</name>